<evidence type="ECO:0000256" key="2">
    <source>
        <dbReference type="ARBA" id="ARBA00022692"/>
    </source>
</evidence>
<dbReference type="EMBL" id="JAXCLX010000001">
    <property type="protein sequence ID" value="MDY0872224.1"/>
    <property type="molecule type" value="Genomic_DNA"/>
</dbReference>
<proteinExistence type="predicted"/>
<feature type="transmembrane region" description="Helical" evidence="7">
    <location>
        <begin position="45"/>
        <end position="66"/>
    </location>
</feature>
<feature type="transmembrane region" description="Helical" evidence="7">
    <location>
        <begin position="6"/>
        <end position="25"/>
    </location>
</feature>
<comment type="subcellular location">
    <subcellularLocation>
        <location evidence="1">Endomembrane system</location>
        <topology evidence="1">Multi-pass membrane protein</topology>
    </subcellularLocation>
</comment>
<evidence type="ECO:0000313" key="10">
    <source>
        <dbReference type="Proteomes" id="UP001271769"/>
    </source>
</evidence>
<evidence type="ECO:0000313" key="9">
    <source>
        <dbReference type="EMBL" id="MDY0872224.1"/>
    </source>
</evidence>
<dbReference type="PANTHER" id="PTHR21624:SF1">
    <property type="entry name" value="ALKYLGLYCEROL MONOOXYGENASE"/>
    <property type="match status" value="1"/>
</dbReference>
<name>A0ABU5DZ59_9PROT</name>
<dbReference type="PANTHER" id="PTHR21624">
    <property type="entry name" value="STEROL DESATURASE-RELATED PROTEIN"/>
    <property type="match status" value="1"/>
</dbReference>
<reference evidence="9 10" key="1">
    <citation type="journal article" date="2013" name="Antonie Van Leeuwenhoek">
        <title>Dongia rigui sp. nov., isolated from freshwater of a large wetland in Korea.</title>
        <authorList>
            <person name="Baik K.S."/>
            <person name="Hwang Y.M."/>
            <person name="Choi J.S."/>
            <person name="Kwon J."/>
            <person name="Seong C.N."/>
        </authorList>
    </citation>
    <scope>NUCLEOTIDE SEQUENCE [LARGE SCALE GENOMIC DNA]</scope>
    <source>
        <strain evidence="9 10">04SU4-P</strain>
    </source>
</reference>
<dbReference type="Proteomes" id="UP001271769">
    <property type="component" value="Unassembled WGS sequence"/>
</dbReference>
<accession>A0ABU5DZ59</accession>
<keyword evidence="2 7" id="KW-0812">Transmembrane</keyword>
<evidence type="ECO:0000256" key="3">
    <source>
        <dbReference type="ARBA" id="ARBA00022989"/>
    </source>
</evidence>
<dbReference type="EC" id="1.-.-.-" evidence="9"/>
<feature type="transmembrane region" description="Helical" evidence="7">
    <location>
        <begin position="78"/>
        <end position="99"/>
    </location>
</feature>
<feature type="domain" description="Fatty acid hydroxylase" evidence="8">
    <location>
        <begin position="87"/>
        <end position="221"/>
    </location>
</feature>
<dbReference type="GO" id="GO:0016491">
    <property type="term" value="F:oxidoreductase activity"/>
    <property type="evidence" value="ECO:0007669"/>
    <property type="project" value="UniProtKB-KW"/>
</dbReference>
<evidence type="ECO:0000256" key="6">
    <source>
        <dbReference type="ARBA" id="ARBA00023136"/>
    </source>
</evidence>
<keyword evidence="4 9" id="KW-0560">Oxidoreductase</keyword>
<dbReference type="Pfam" id="PF04116">
    <property type="entry name" value="FA_hydroxylase"/>
    <property type="match status" value="1"/>
</dbReference>
<evidence type="ECO:0000256" key="7">
    <source>
        <dbReference type="SAM" id="Phobius"/>
    </source>
</evidence>
<evidence type="ECO:0000256" key="1">
    <source>
        <dbReference type="ARBA" id="ARBA00004127"/>
    </source>
</evidence>
<protein>
    <submittedName>
        <fullName evidence="9">Sterol desaturase family protein</fullName>
        <ecNumber evidence="9">1.-.-.-</ecNumber>
    </submittedName>
</protein>
<dbReference type="InterPro" id="IPR051689">
    <property type="entry name" value="Sterol_desaturase/TMEM195"/>
</dbReference>
<keyword evidence="5" id="KW-0443">Lipid metabolism</keyword>
<keyword evidence="10" id="KW-1185">Reference proteome</keyword>
<keyword evidence="6 7" id="KW-0472">Membrane</keyword>
<gene>
    <name evidence="9" type="ORF">SMD31_09830</name>
</gene>
<evidence type="ECO:0000256" key="5">
    <source>
        <dbReference type="ARBA" id="ARBA00023098"/>
    </source>
</evidence>
<dbReference type="InterPro" id="IPR006694">
    <property type="entry name" value="Fatty_acid_hydroxylase"/>
</dbReference>
<sequence length="265" mass="29833">MNEAFFRLGIFLILFALLGLAETFYPRRPLRVGKSQRWGSNLGLLVIDVLAQRLTLGAIVFAAALLAEKEGWGLFHLLDWPFAIEALITLLVLDAAIYLQHVATHKVPLLWRLHRVHHTDLDVDLSTGFRFHPVEILLSALYKAGIVLALGADPMIVLIYEAALSAFSLFTHANLAIPPRWDRHLRYLICTPDMHRRHHSIDQPETDSNYGNILSLWDRLGRSYFEAPRLGQDGVVLGLAEEQDAARLALGQLLLLPFTAGRQPR</sequence>
<organism evidence="9 10">
    <name type="scientific">Dongia rigui</name>
    <dbReference type="NCBI Taxonomy" id="940149"/>
    <lineage>
        <taxon>Bacteria</taxon>
        <taxon>Pseudomonadati</taxon>
        <taxon>Pseudomonadota</taxon>
        <taxon>Alphaproteobacteria</taxon>
        <taxon>Rhodospirillales</taxon>
        <taxon>Dongiaceae</taxon>
        <taxon>Dongia</taxon>
    </lineage>
</organism>
<evidence type="ECO:0000256" key="4">
    <source>
        <dbReference type="ARBA" id="ARBA00023002"/>
    </source>
</evidence>
<comment type="caution">
    <text evidence="9">The sequence shown here is derived from an EMBL/GenBank/DDBJ whole genome shotgun (WGS) entry which is preliminary data.</text>
</comment>
<dbReference type="RefSeq" id="WP_320500642.1">
    <property type="nucleotide sequence ID" value="NZ_JAXCLX010000001.1"/>
</dbReference>
<keyword evidence="3 7" id="KW-1133">Transmembrane helix</keyword>
<evidence type="ECO:0000259" key="8">
    <source>
        <dbReference type="Pfam" id="PF04116"/>
    </source>
</evidence>